<evidence type="ECO:0000256" key="1">
    <source>
        <dbReference type="ARBA" id="ARBA00004123"/>
    </source>
</evidence>
<comment type="subcellular location">
    <subcellularLocation>
        <location evidence="1 6">Nucleus</location>
    </subcellularLocation>
</comment>
<dbReference type="PANTHER" id="PTHR13114">
    <property type="entry name" value="MEDIATOR OF RNA POLYMERASE II TRANSCRIPTION SUBUNIT 17"/>
    <property type="match status" value="1"/>
</dbReference>
<gene>
    <name evidence="6" type="primary">MED17</name>
    <name evidence="7" type="ORF">COLO4_05778</name>
</gene>
<dbReference type="AlphaFoldDB" id="A0A1R3KPW1"/>
<comment type="caution">
    <text evidence="7">The sequence shown here is derived from an EMBL/GenBank/DDBJ whole genome shotgun (WGS) entry which is preliminary data.</text>
</comment>
<reference evidence="8" key="1">
    <citation type="submission" date="2013-09" db="EMBL/GenBank/DDBJ databases">
        <title>Corchorus olitorius genome sequencing.</title>
        <authorList>
            <person name="Alam M."/>
            <person name="Haque M.S."/>
            <person name="Islam M.S."/>
            <person name="Emdad E.M."/>
            <person name="Islam M.M."/>
            <person name="Ahmed B."/>
            <person name="Halim A."/>
            <person name="Hossen Q.M.M."/>
            <person name="Hossain M.Z."/>
            <person name="Ahmed R."/>
            <person name="Khan M.M."/>
            <person name="Islam R."/>
            <person name="Rashid M.M."/>
            <person name="Khan S.A."/>
            <person name="Rahman M.S."/>
            <person name="Alam M."/>
            <person name="Yahiya A.S."/>
            <person name="Khan M.S."/>
            <person name="Azam M.S."/>
            <person name="Haque T."/>
            <person name="Lashkar M.Z.H."/>
            <person name="Akhand A.I."/>
            <person name="Morshed G."/>
            <person name="Roy S."/>
            <person name="Uddin K.S."/>
            <person name="Rabeya T."/>
            <person name="Hossain A.S."/>
            <person name="Chowdhury A."/>
            <person name="Snigdha A.R."/>
            <person name="Mortoza M.S."/>
            <person name="Matin S.A."/>
            <person name="Hoque S.M.E."/>
            <person name="Islam M.K."/>
            <person name="Roy D.K."/>
            <person name="Haider R."/>
            <person name="Moosa M.M."/>
            <person name="Elias S.M."/>
            <person name="Hasan A.M."/>
            <person name="Jahan S."/>
            <person name="Shafiuddin M."/>
            <person name="Mahmood N."/>
            <person name="Shommy N.S."/>
        </authorList>
    </citation>
    <scope>NUCLEOTIDE SEQUENCE [LARGE SCALE GENOMIC DNA]</scope>
    <source>
        <strain evidence="8">cv. O-4</strain>
    </source>
</reference>
<keyword evidence="4 6" id="KW-0804">Transcription</keyword>
<comment type="function">
    <text evidence="6">Component of the Mediator complex, a coactivator involved in the regulated transcription of nearly all RNA polymerase II-dependent genes. Mediator functions as a bridge to convey information from gene-specific regulatory proteins to the basal RNA polymerase II transcription machinery. Mediator is recruited to promoters by direct interactions with regulatory proteins and serves as a scaffold for the assembly of a functional preinitiation complex with RNA polymerase II and the general transcription factors.</text>
</comment>
<dbReference type="Proteomes" id="UP000187203">
    <property type="component" value="Unassembled WGS sequence"/>
</dbReference>
<evidence type="ECO:0000256" key="2">
    <source>
        <dbReference type="ARBA" id="ARBA00005635"/>
    </source>
</evidence>
<dbReference type="GO" id="GO:0016592">
    <property type="term" value="C:mediator complex"/>
    <property type="evidence" value="ECO:0007669"/>
    <property type="project" value="InterPro"/>
</dbReference>
<evidence type="ECO:0000256" key="6">
    <source>
        <dbReference type="RuleBase" id="RU364140"/>
    </source>
</evidence>
<evidence type="ECO:0000256" key="5">
    <source>
        <dbReference type="ARBA" id="ARBA00023242"/>
    </source>
</evidence>
<protein>
    <recommendedName>
        <fullName evidence="6">Mediator of RNA polymerase II transcription subunit 17</fullName>
    </recommendedName>
    <alternativeName>
        <fullName evidence="6">Mediator complex subunit 17</fullName>
    </alternativeName>
</protein>
<proteinExistence type="inferred from homology"/>
<comment type="similarity">
    <text evidence="2 6">Belongs to the Mediator complex subunit 17 family.</text>
</comment>
<dbReference type="Pfam" id="PF10156">
    <property type="entry name" value="Med17"/>
    <property type="match status" value="1"/>
</dbReference>
<sequence length="360" mass="39903">MDETLKISLDKLPVKRLDAIEENGVEKYPPPKPLPNEVLSDLAVCAATKLQSYRQLGKYFKQSAKALEQQIAREARFYGALIRLQQNWKVKRQRVAAPASSNEGFTIDLFDNSLYDSAAMSRRPSLSAIRVEHDSAGMLAINLPPNSCRSLHFGFLGLHSADISKESSKITMHSSVEQHTRDTEKESIGDDECIKESHLNLREVHQSIFDEQVFDMVNREAFNQSVGLSVTGIRENYLQLSIGQGTSLFISLVPSSKGDEQAVGPANSQNLDSAIVPLDSFDDLKSGEGKHDSTRKKLGLQGAISPFDDPSHLAFSDIFLDNLYENSSVHSSCRVPVPEIRLPEHERCYKITIPYQGGGA</sequence>
<dbReference type="InterPro" id="IPR019313">
    <property type="entry name" value="Mediator_Med17"/>
</dbReference>
<dbReference type="GO" id="GO:0006357">
    <property type="term" value="P:regulation of transcription by RNA polymerase II"/>
    <property type="evidence" value="ECO:0007669"/>
    <property type="project" value="InterPro"/>
</dbReference>
<evidence type="ECO:0000313" key="7">
    <source>
        <dbReference type="EMBL" id="OMP09132.1"/>
    </source>
</evidence>
<accession>A0A1R3KPW1</accession>
<keyword evidence="8" id="KW-1185">Reference proteome</keyword>
<name>A0A1R3KPW1_9ROSI</name>
<comment type="subunit">
    <text evidence="6">Component of the Mediator complex.</text>
</comment>
<dbReference type="PANTHER" id="PTHR13114:SF7">
    <property type="entry name" value="MEDIATOR OF RNA POLYMERASE II TRANSCRIPTION SUBUNIT 17"/>
    <property type="match status" value="1"/>
</dbReference>
<keyword evidence="6" id="KW-0010">Activator</keyword>
<keyword evidence="5 6" id="KW-0539">Nucleus</keyword>
<keyword evidence="3 6" id="KW-0805">Transcription regulation</keyword>
<dbReference type="OrthoDB" id="2020583at2759"/>
<dbReference type="GO" id="GO:0003712">
    <property type="term" value="F:transcription coregulator activity"/>
    <property type="evidence" value="ECO:0007669"/>
    <property type="project" value="InterPro"/>
</dbReference>
<evidence type="ECO:0000256" key="3">
    <source>
        <dbReference type="ARBA" id="ARBA00023015"/>
    </source>
</evidence>
<dbReference type="GO" id="GO:0070847">
    <property type="term" value="C:core mediator complex"/>
    <property type="evidence" value="ECO:0007669"/>
    <property type="project" value="TreeGrafter"/>
</dbReference>
<dbReference type="EMBL" id="AWUE01012455">
    <property type="protein sequence ID" value="OMP09132.1"/>
    <property type="molecule type" value="Genomic_DNA"/>
</dbReference>
<dbReference type="STRING" id="93759.A0A1R3KPW1"/>
<evidence type="ECO:0000256" key="4">
    <source>
        <dbReference type="ARBA" id="ARBA00023163"/>
    </source>
</evidence>
<organism evidence="7 8">
    <name type="scientific">Corchorus olitorius</name>
    <dbReference type="NCBI Taxonomy" id="93759"/>
    <lineage>
        <taxon>Eukaryota</taxon>
        <taxon>Viridiplantae</taxon>
        <taxon>Streptophyta</taxon>
        <taxon>Embryophyta</taxon>
        <taxon>Tracheophyta</taxon>
        <taxon>Spermatophyta</taxon>
        <taxon>Magnoliopsida</taxon>
        <taxon>eudicotyledons</taxon>
        <taxon>Gunneridae</taxon>
        <taxon>Pentapetalae</taxon>
        <taxon>rosids</taxon>
        <taxon>malvids</taxon>
        <taxon>Malvales</taxon>
        <taxon>Malvaceae</taxon>
        <taxon>Grewioideae</taxon>
        <taxon>Apeibeae</taxon>
        <taxon>Corchorus</taxon>
    </lineage>
</organism>
<evidence type="ECO:0000313" key="8">
    <source>
        <dbReference type="Proteomes" id="UP000187203"/>
    </source>
</evidence>